<dbReference type="PANTHER" id="PTHR46889">
    <property type="entry name" value="TRANSPOSASE INSF FOR INSERTION SEQUENCE IS3B-RELATED"/>
    <property type="match status" value="1"/>
</dbReference>
<dbReference type="PANTHER" id="PTHR46889:SF4">
    <property type="entry name" value="TRANSPOSASE INSO FOR INSERTION SEQUENCE ELEMENT IS911B-RELATED"/>
    <property type="match status" value="1"/>
</dbReference>
<dbReference type="KEGG" id="aaq:AOC05_13180"/>
<dbReference type="Pfam" id="PF00665">
    <property type="entry name" value="rve"/>
    <property type="match status" value="1"/>
</dbReference>
<evidence type="ECO:0000313" key="3">
    <source>
        <dbReference type="EMBL" id="ALE93040.1"/>
    </source>
</evidence>
<evidence type="ECO:0000256" key="1">
    <source>
        <dbReference type="ARBA" id="ARBA00002286"/>
    </source>
</evidence>
<dbReference type="GO" id="GO:0015074">
    <property type="term" value="P:DNA integration"/>
    <property type="evidence" value="ECO:0007669"/>
    <property type="project" value="InterPro"/>
</dbReference>
<comment type="function">
    <text evidence="1">Involved in the transposition of the insertion sequence.</text>
</comment>
<proteinExistence type="predicted"/>
<feature type="domain" description="Integrase catalytic" evidence="2">
    <location>
        <begin position="120"/>
        <end position="282"/>
    </location>
</feature>
<sequence>MKVSAVIALKASHSLPLLLQAAGLPRSTFFHRQVALQTPDRHAELRAQIHEAFIQAKGRYGHRRIHAVLKRQGWQVARKTVLKLMREENLVCKVRTRSKYSSYKGKVGKIADNLLKREFDTDAPNTTWVTDVTEFKIAERKVYLSPVLDLFDRSIVSYSVSESPTVAFTTESLIEAIGTLAPGEAPMVHSDQGFQYQHSSWQKLLSDAKMAQSMSRKGNCLDNSVMENFFGHLKEEMFHRQKFTGIDGFRTELDDYIHWYNNDRISLTLQCLSPMEYRAQALAA</sequence>
<protein>
    <submittedName>
        <fullName evidence="3">Integrase</fullName>
    </submittedName>
</protein>
<dbReference type="Pfam" id="PF13333">
    <property type="entry name" value="rve_2"/>
    <property type="match status" value="1"/>
</dbReference>
<dbReference type="SUPFAM" id="SSF53098">
    <property type="entry name" value="Ribonuclease H-like"/>
    <property type="match status" value="1"/>
</dbReference>
<dbReference type="Pfam" id="PF13276">
    <property type="entry name" value="HTH_21"/>
    <property type="match status" value="1"/>
</dbReference>
<evidence type="ECO:0000313" key="4">
    <source>
        <dbReference type="Proteomes" id="UP000062833"/>
    </source>
</evidence>
<dbReference type="NCBIfam" id="NF033516">
    <property type="entry name" value="transpos_IS3"/>
    <property type="match status" value="1"/>
</dbReference>
<dbReference type="InterPro" id="IPR048020">
    <property type="entry name" value="Transpos_IS3"/>
</dbReference>
<gene>
    <name evidence="3" type="ORF">AOC05_13180</name>
</gene>
<dbReference type="AlphaFoldDB" id="A0A0M4QZR4"/>
<organism evidence="3 4">
    <name type="scientific">Arthrobacter alpinus</name>
    <dbReference type="NCBI Taxonomy" id="656366"/>
    <lineage>
        <taxon>Bacteria</taxon>
        <taxon>Bacillati</taxon>
        <taxon>Actinomycetota</taxon>
        <taxon>Actinomycetes</taxon>
        <taxon>Micrococcales</taxon>
        <taxon>Micrococcaceae</taxon>
        <taxon>Arthrobacter</taxon>
    </lineage>
</organism>
<evidence type="ECO:0000259" key="2">
    <source>
        <dbReference type="PROSITE" id="PS50994"/>
    </source>
</evidence>
<dbReference type="InterPro" id="IPR036397">
    <property type="entry name" value="RNaseH_sf"/>
</dbReference>
<dbReference type="GO" id="GO:0003676">
    <property type="term" value="F:nucleic acid binding"/>
    <property type="evidence" value="ECO:0007669"/>
    <property type="project" value="InterPro"/>
</dbReference>
<dbReference type="Gene3D" id="3.30.420.10">
    <property type="entry name" value="Ribonuclease H-like superfamily/Ribonuclease H"/>
    <property type="match status" value="1"/>
</dbReference>
<keyword evidence="4" id="KW-1185">Reference proteome</keyword>
<dbReference type="InterPro" id="IPR050900">
    <property type="entry name" value="Transposase_IS3/IS150/IS904"/>
</dbReference>
<dbReference type="InterPro" id="IPR012337">
    <property type="entry name" value="RNaseH-like_sf"/>
</dbReference>
<dbReference type="InterPro" id="IPR025948">
    <property type="entry name" value="HTH-like_dom"/>
</dbReference>
<dbReference type="InterPro" id="IPR001584">
    <property type="entry name" value="Integrase_cat-core"/>
</dbReference>
<accession>A0A0M4QZR4</accession>
<dbReference type="PROSITE" id="PS50994">
    <property type="entry name" value="INTEGRASE"/>
    <property type="match status" value="1"/>
</dbReference>
<dbReference type="PATRIC" id="fig|656366.3.peg.2843"/>
<reference evidence="4" key="1">
    <citation type="submission" date="2015-09" db="EMBL/GenBank/DDBJ databases">
        <title>Complete genome of Arthrobacter alpinus strain R3.8.</title>
        <authorList>
            <person name="See-Too W.S."/>
            <person name="Chan K.G."/>
        </authorList>
    </citation>
    <scope>NUCLEOTIDE SEQUENCE [LARGE SCALE GENOMIC DNA]</scope>
    <source>
        <strain evidence="4">R3.8</strain>
    </source>
</reference>
<name>A0A0M4QZR4_9MICC</name>
<dbReference type="EMBL" id="CP012677">
    <property type="protein sequence ID" value="ALE93040.1"/>
    <property type="molecule type" value="Genomic_DNA"/>
</dbReference>
<dbReference type="Proteomes" id="UP000062833">
    <property type="component" value="Chromosome"/>
</dbReference>